<evidence type="ECO:0000256" key="2">
    <source>
        <dbReference type="ARBA" id="ARBA00022475"/>
    </source>
</evidence>
<feature type="transmembrane region" description="Helical" evidence="8">
    <location>
        <begin position="408"/>
        <end position="429"/>
    </location>
</feature>
<evidence type="ECO:0000313" key="10">
    <source>
        <dbReference type="EMBL" id="RDW14777.1"/>
    </source>
</evidence>
<dbReference type="PIRSF" id="PIRSF006066">
    <property type="entry name" value="HI0050"/>
    <property type="match status" value="1"/>
</dbReference>
<feature type="transmembrane region" description="Helical" evidence="8">
    <location>
        <begin position="7"/>
        <end position="40"/>
    </location>
</feature>
<keyword evidence="2" id="KW-1003">Cell membrane</keyword>
<dbReference type="GO" id="GO:0022857">
    <property type="term" value="F:transmembrane transporter activity"/>
    <property type="evidence" value="ECO:0007669"/>
    <property type="project" value="UniProtKB-UniRule"/>
</dbReference>
<keyword evidence="6 8" id="KW-0472">Membrane</keyword>
<evidence type="ECO:0000256" key="7">
    <source>
        <dbReference type="RuleBase" id="RU369079"/>
    </source>
</evidence>
<feature type="transmembrane region" description="Helical" evidence="8">
    <location>
        <begin position="140"/>
        <end position="164"/>
    </location>
</feature>
<keyword evidence="7" id="KW-0813">Transport</keyword>
<dbReference type="Pfam" id="PF06808">
    <property type="entry name" value="DctM"/>
    <property type="match status" value="1"/>
</dbReference>
<feature type="transmembrane region" description="Helical" evidence="8">
    <location>
        <begin position="248"/>
        <end position="266"/>
    </location>
</feature>
<name>A0A3D8PH10_9RHOB</name>
<dbReference type="InterPro" id="IPR004681">
    <property type="entry name" value="TRAP_DctM"/>
</dbReference>
<feature type="transmembrane region" description="Helical" evidence="8">
    <location>
        <begin position="52"/>
        <end position="71"/>
    </location>
</feature>
<keyword evidence="4 8" id="KW-0812">Transmembrane</keyword>
<gene>
    <name evidence="10" type="ORF">DIE28_01190</name>
</gene>
<feature type="transmembrane region" description="Helical" evidence="8">
    <location>
        <begin position="107"/>
        <end position="128"/>
    </location>
</feature>
<feature type="domain" description="TRAP C4-dicarboxylate transport system permease DctM subunit" evidence="9">
    <location>
        <begin position="13"/>
        <end position="425"/>
    </location>
</feature>
<evidence type="ECO:0000256" key="1">
    <source>
        <dbReference type="ARBA" id="ARBA00004429"/>
    </source>
</evidence>
<reference evidence="10 11" key="1">
    <citation type="submission" date="2018-05" db="EMBL/GenBank/DDBJ databases">
        <title>Whole genome sequencing of Paracoccus thiocyanatus SST.</title>
        <authorList>
            <person name="Ghosh W."/>
            <person name="Rameez M.J."/>
            <person name="Roy C."/>
        </authorList>
    </citation>
    <scope>NUCLEOTIDE SEQUENCE [LARGE SCALE GENOMIC DNA]</scope>
    <source>
        <strain evidence="10 11">SST</strain>
    </source>
</reference>
<accession>A0A3D8PH10</accession>
<comment type="subcellular location">
    <subcellularLocation>
        <location evidence="1 7">Cell inner membrane</location>
        <topology evidence="1 7">Multi-pass membrane protein</topology>
    </subcellularLocation>
</comment>
<feature type="transmembrane region" description="Helical" evidence="8">
    <location>
        <begin position="321"/>
        <end position="350"/>
    </location>
</feature>
<evidence type="ECO:0000256" key="5">
    <source>
        <dbReference type="ARBA" id="ARBA00022989"/>
    </source>
</evidence>
<feature type="transmembrane region" description="Helical" evidence="8">
    <location>
        <begin position="362"/>
        <end position="388"/>
    </location>
</feature>
<feature type="transmembrane region" description="Helical" evidence="8">
    <location>
        <begin position="278"/>
        <end position="301"/>
    </location>
</feature>
<feature type="transmembrane region" description="Helical" evidence="8">
    <location>
        <begin position="83"/>
        <end position="101"/>
    </location>
</feature>
<dbReference type="Proteomes" id="UP000256679">
    <property type="component" value="Unassembled WGS sequence"/>
</dbReference>
<keyword evidence="11" id="KW-1185">Reference proteome</keyword>
<evidence type="ECO:0000313" key="11">
    <source>
        <dbReference type="Proteomes" id="UP000256679"/>
    </source>
</evidence>
<sequence>MTGAFPTIALFSGVLVLMGMGVPLAFGAGAAAILMAWTIFGPQSLGLVLKTVYGLTTEYVLISAPMFILLASLLERSNIARDLYDSLAALFGGIRGGVAYVTLFLSVILATVSGTIGGEIVLLGLVALPQMMRLNYNRKISIGIVCAGGSLGTMLPPSLVLIFYGLTADVSVQKLFTASVLPSVVLSLMYLGYLFVCFRLRPDMAPNVLRNRPRLDARQILRGVVPVLILMMAIFGCIYGGITSITEAATIGVAIALVITSARGELNVRMLREALVQTFRACGIVLWVTFGAAILISVYNLSGGQRLVTGWITGADLSPLATILFMMAILMILGLFMDWIGICLLCMPIFVPIVTGLGYDPIWFGILFSVSMQVAFLSPPFGPAAFFLKSVAPPEITLPLIFRSMGPFIAIQIVLLGLLIAFPQLALWLPGL</sequence>
<organism evidence="10 11">
    <name type="scientific">Paracoccus thiocyanatus</name>
    <dbReference type="NCBI Taxonomy" id="34006"/>
    <lineage>
        <taxon>Bacteria</taxon>
        <taxon>Pseudomonadati</taxon>
        <taxon>Pseudomonadota</taxon>
        <taxon>Alphaproteobacteria</taxon>
        <taxon>Rhodobacterales</taxon>
        <taxon>Paracoccaceae</taxon>
        <taxon>Paracoccus</taxon>
    </lineage>
</organism>
<comment type="caution">
    <text evidence="10">The sequence shown here is derived from an EMBL/GenBank/DDBJ whole genome shotgun (WGS) entry which is preliminary data.</text>
</comment>
<comment type="function">
    <text evidence="7">Part of the tripartite ATP-independent periplasmic (TRAP) transport system.</text>
</comment>
<dbReference type="PANTHER" id="PTHR33362">
    <property type="entry name" value="SIALIC ACID TRAP TRANSPORTER PERMEASE PROTEIN SIAT-RELATED"/>
    <property type="match status" value="1"/>
</dbReference>
<dbReference type="RefSeq" id="WP_115754301.1">
    <property type="nucleotide sequence ID" value="NZ_QFCQ01000003.1"/>
</dbReference>
<dbReference type="GO" id="GO:0005886">
    <property type="term" value="C:plasma membrane"/>
    <property type="evidence" value="ECO:0007669"/>
    <property type="project" value="UniProtKB-SubCell"/>
</dbReference>
<keyword evidence="5 8" id="KW-1133">Transmembrane helix</keyword>
<keyword evidence="3 7" id="KW-0997">Cell inner membrane</keyword>
<dbReference type="InterPro" id="IPR010656">
    <property type="entry name" value="DctM"/>
</dbReference>
<dbReference type="EMBL" id="QFCQ01000003">
    <property type="protein sequence ID" value="RDW14777.1"/>
    <property type="molecule type" value="Genomic_DNA"/>
</dbReference>
<protein>
    <submittedName>
        <fullName evidence="10">C4-dicarboxylate ABC transporter permease</fullName>
    </submittedName>
</protein>
<evidence type="ECO:0000256" key="8">
    <source>
        <dbReference type="SAM" id="Phobius"/>
    </source>
</evidence>
<proteinExistence type="predicted"/>
<evidence type="ECO:0000256" key="4">
    <source>
        <dbReference type="ARBA" id="ARBA00022692"/>
    </source>
</evidence>
<evidence type="ECO:0000259" key="9">
    <source>
        <dbReference type="Pfam" id="PF06808"/>
    </source>
</evidence>
<dbReference type="AlphaFoldDB" id="A0A3D8PH10"/>
<evidence type="ECO:0000256" key="6">
    <source>
        <dbReference type="ARBA" id="ARBA00023136"/>
    </source>
</evidence>
<feature type="transmembrane region" description="Helical" evidence="8">
    <location>
        <begin position="220"/>
        <end position="242"/>
    </location>
</feature>
<evidence type="ECO:0000256" key="3">
    <source>
        <dbReference type="ARBA" id="ARBA00022519"/>
    </source>
</evidence>
<feature type="transmembrane region" description="Helical" evidence="8">
    <location>
        <begin position="176"/>
        <end position="200"/>
    </location>
</feature>